<dbReference type="PROSITE" id="PS51900">
    <property type="entry name" value="CB"/>
    <property type="match status" value="1"/>
</dbReference>
<keyword evidence="4" id="KW-0233">DNA recombination</keyword>
<dbReference type="CDD" id="cd01185">
    <property type="entry name" value="INTN1_C_like"/>
    <property type="match status" value="1"/>
</dbReference>
<evidence type="ECO:0000256" key="4">
    <source>
        <dbReference type="ARBA" id="ARBA00023172"/>
    </source>
</evidence>
<gene>
    <name evidence="8" type="ORF">LX78_01555</name>
</gene>
<dbReference type="SUPFAM" id="SSF56349">
    <property type="entry name" value="DNA breaking-rejoining enzymes"/>
    <property type="match status" value="1"/>
</dbReference>
<keyword evidence="3 5" id="KW-0238">DNA-binding</keyword>
<dbReference type="GO" id="GO:0006310">
    <property type="term" value="P:DNA recombination"/>
    <property type="evidence" value="ECO:0007669"/>
    <property type="project" value="UniProtKB-KW"/>
</dbReference>
<evidence type="ECO:0000313" key="9">
    <source>
        <dbReference type="Proteomes" id="UP000245430"/>
    </source>
</evidence>
<dbReference type="InterPro" id="IPR035386">
    <property type="entry name" value="Arm-DNA-bind_5"/>
</dbReference>
<organism evidence="8 9">
    <name type="scientific">Xanthomarina spongicola</name>
    <dbReference type="NCBI Taxonomy" id="570520"/>
    <lineage>
        <taxon>Bacteria</taxon>
        <taxon>Pseudomonadati</taxon>
        <taxon>Bacteroidota</taxon>
        <taxon>Flavobacteriia</taxon>
        <taxon>Flavobacteriales</taxon>
        <taxon>Flavobacteriaceae</taxon>
        <taxon>Xanthomarina</taxon>
    </lineage>
</organism>
<feature type="domain" description="Tyr recombinase" evidence="6">
    <location>
        <begin position="235"/>
        <end position="426"/>
    </location>
</feature>
<evidence type="ECO:0000256" key="3">
    <source>
        <dbReference type="ARBA" id="ARBA00023125"/>
    </source>
</evidence>
<evidence type="ECO:0000313" key="8">
    <source>
        <dbReference type="EMBL" id="PWK19077.1"/>
    </source>
</evidence>
<dbReference type="Gene3D" id="1.10.150.130">
    <property type="match status" value="1"/>
</dbReference>
<dbReference type="RefSeq" id="WP_109682081.1">
    <property type="nucleotide sequence ID" value="NZ_QGGP01000003.1"/>
</dbReference>
<comment type="similarity">
    <text evidence="1">Belongs to the 'phage' integrase family.</text>
</comment>
<dbReference type="AlphaFoldDB" id="A0A316DLL4"/>
<dbReference type="Pfam" id="PF17293">
    <property type="entry name" value="Arm-DNA-bind_5"/>
    <property type="match status" value="1"/>
</dbReference>
<dbReference type="InterPro" id="IPR044068">
    <property type="entry name" value="CB"/>
</dbReference>
<dbReference type="InterPro" id="IPR010998">
    <property type="entry name" value="Integrase_recombinase_N"/>
</dbReference>
<dbReference type="InterPro" id="IPR011010">
    <property type="entry name" value="DNA_brk_join_enz"/>
</dbReference>
<dbReference type="PANTHER" id="PTHR30349:SF64">
    <property type="entry name" value="PROPHAGE INTEGRASE INTD-RELATED"/>
    <property type="match status" value="1"/>
</dbReference>
<dbReference type="GO" id="GO:0015074">
    <property type="term" value="P:DNA integration"/>
    <property type="evidence" value="ECO:0007669"/>
    <property type="project" value="UniProtKB-KW"/>
</dbReference>
<keyword evidence="2" id="KW-0229">DNA integration</keyword>
<dbReference type="InterPro" id="IPR025269">
    <property type="entry name" value="SAM-like_dom"/>
</dbReference>
<dbReference type="PANTHER" id="PTHR30349">
    <property type="entry name" value="PHAGE INTEGRASE-RELATED"/>
    <property type="match status" value="1"/>
</dbReference>
<sequence length="432" mass="50487">MNKAIQSTSGTVKYILRHPKIKEETAIILDYSYGRNNRIRFATGYKVHPKNWDESNQRIRALSTIKNREKVNSDLLDFSFQFTKAVSNLEEVERQNKTILKSLLLKIIRKVDEKEEKPNTTFFEFADDYIEKRENQAKNIQSVKLSPITVRSYKQTVNRLRDFNKKVKYNLDFDNIDLKFYYSFVQHLEENNYSVNTIGKHIKNLTTLLNRATEDGLNSNLKYRHREFKALSEDTVSIYLTESDIDALYKVDLSKTKDWELARDIFLIGYYTGQRVSDYNGITKNQIKTFNGKRVFEFKQQKTNKVVYVPIHPRVEAIMKDRYNGLPPRILNDPDINEYIKEAGRKAEINEQITVKKTSGGKKITETVSKHTLIVSHTARRSFCTNAYLSKMPTVDIMAISGHSTEREFYKYIKVTPQERAVKIADSAFFNK</sequence>
<dbReference type="EMBL" id="QGGP01000003">
    <property type="protein sequence ID" value="PWK19077.1"/>
    <property type="molecule type" value="Genomic_DNA"/>
</dbReference>
<dbReference type="InterPro" id="IPR013762">
    <property type="entry name" value="Integrase-like_cat_sf"/>
</dbReference>
<dbReference type="InterPro" id="IPR002104">
    <property type="entry name" value="Integrase_catalytic"/>
</dbReference>
<evidence type="ECO:0000259" key="7">
    <source>
        <dbReference type="PROSITE" id="PS51900"/>
    </source>
</evidence>
<dbReference type="PROSITE" id="PS51898">
    <property type="entry name" value="TYR_RECOMBINASE"/>
    <property type="match status" value="1"/>
</dbReference>
<feature type="domain" description="Core-binding (CB)" evidence="7">
    <location>
        <begin position="120"/>
        <end position="213"/>
    </location>
</feature>
<comment type="caution">
    <text evidence="8">The sequence shown here is derived from an EMBL/GenBank/DDBJ whole genome shotgun (WGS) entry which is preliminary data.</text>
</comment>
<evidence type="ECO:0000259" key="6">
    <source>
        <dbReference type="PROSITE" id="PS51898"/>
    </source>
</evidence>
<dbReference type="Gene3D" id="1.10.443.10">
    <property type="entry name" value="Intergrase catalytic core"/>
    <property type="match status" value="1"/>
</dbReference>
<keyword evidence="9" id="KW-1185">Reference proteome</keyword>
<proteinExistence type="inferred from homology"/>
<dbReference type="OrthoDB" id="892893at2"/>
<name>A0A316DLL4_9FLAO</name>
<dbReference type="Proteomes" id="UP000245430">
    <property type="component" value="Unassembled WGS sequence"/>
</dbReference>
<protein>
    <submittedName>
        <fullName evidence="8">Site-specific recombinase XerD</fullName>
    </submittedName>
</protein>
<dbReference type="GO" id="GO:0003677">
    <property type="term" value="F:DNA binding"/>
    <property type="evidence" value="ECO:0007669"/>
    <property type="project" value="UniProtKB-UniRule"/>
</dbReference>
<evidence type="ECO:0000256" key="2">
    <source>
        <dbReference type="ARBA" id="ARBA00022908"/>
    </source>
</evidence>
<dbReference type="Pfam" id="PF13102">
    <property type="entry name" value="Phage_int_SAM_5"/>
    <property type="match status" value="1"/>
</dbReference>
<evidence type="ECO:0000256" key="5">
    <source>
        <dbReference type="PROSITE-ProRule" id="PRU01248"/>
    </source>
</evidence>
<dbReference type="InterPro" id="IPR050090">
    <property type="entry name" value="Tyrosine_recombinase_XerCD"/>
</dbReference>
<reference evidence="8 9" key="1">
    <citation type="submission" date="2018-05" db="EMBL/GenBank/DDBJ databases">
        <title>Genomic Encyclopedia of Archaeal and Bacterial Type Strains, Phase II (KMG-II): from individual species to whole genera.</title>
        <authorList>
            <person name="Goeker M."/>
        </authorList>
    </citation>
    <scope>NUCLEOTIDE SEQUENCE [LARGE SCALE GENOMIC DNA]</scope>
    <source>
        <strain evidence="8 9">DSM 22637</strain>
    </source>
</reference>
<accession>A0A316DLL4</accession>
<dbReference type="Pfam" id="PF00589">
    <property type="entry name" value="Phage_integrase"/>
    <property type="match status" value="1"/>
</dbReference>
<evidence type="ECO:0000256" key="1">
    <source>
        <dbReference type="ARBA" id="ARBA00008857"/>
    </source>
</evidence>